<gene>
    <name evidence="1" type="ORF">VRS74_10145</name>
</gene>
<dbReference type="RefSeq" id="WP_354145146.1">
    <property type="nucleotide sequence ID" value="NZ_JAZDQV010000009.1"/>
</dbReference>
<name>A0ABU7GG25_9SPHN</name>
<sequence length="363" mass="40197">MTLSKGDDFPLHQTAEPVAYSGTDRNFYDRYFFNGYAPDGSGFFALAFGVYPHLDVADAHFSFIRDGIQYCLHASCELGMERMSMRVGPISIEVVEPLQRLKVTIEESHGIAGEFTFTGRAFPIEEPRFIHRIGPRAFMDYTRMTQNGHFEGWIALDGARHEMAAGTMGTRDRSWGVRPIGTRDTQPMPGAPLPGFFWQWTPVNFEQGSMFFHVNNDAHGEAWNTRAAWAPDGASAAGIAEGDGSMRTRLAPGTRWPSGGTLSLALMGAPEQVTFEMLGRFQMKGLGYTHPEWSHGLHHGPLRVAREDFELASLDPLAPENLHVQMITQVLAPEETGIGVFEQLIMGPFSPLGLSGFNDAQRD</sequence>
<evidence type="ECO:0000313" key="2">
    <source>
        <dbReference type="Proteomes" id="UP001343492"/>
    </source>
</evidence>
<reference evidence="1 2" key="1">
    <citation type="submission" date="2024-01" db="EMBL/GenBank/DDBJ databases">
        <title>The genome sequence of Erythrobacteraceae sp. strain 1XM1-14.</title>
        <authorList>
            <person name="Liu Y."/>
        </authorList>
    </citation>
    <scope>NUCLEOTIDE SEQUENCE [LARGE SCALE GENOMIC DNA]</scope>
    <source>
        <strain evidence="1 2">1XM1-14</strain>
    </source>
</reference>
<accession>A0ABU7GG25</accession>
<evidence type="ECO:0008006" key="3">
    <source>
        <dbReference type="Google" id="ProtNLM"/>
    </source>
</evidence>
<proteinExistence type="predicted"/>
<keyword evidence="2" id="KW-1185">Reference proteome</keyword>
<dbReference type="Proteomes" id="UP001343492">
    <property type="component" value="Unassembled WGS sequence"/>
</dbReference>
<protein>
    <recommendedName>
        <fullName evidence="3">Carotenoid 1,2-hydratase</fullName>
    </recommendedName>
</protein>
<comment type="caution">
    <text evidence="1">The sequence shown here is derived from an EMBL/GenBank/DDBJ whole genome shotgun (WGS) entry which is preliminary data.</text>
</comment>
<evidence type="ECO:0000313" key="1">
    <source>
        <dbReference type="EMBL" id="MEE1878043.1"/>
    </source>
</evidence>
<organism evidence="1 2">
    <name type="scientific">Altererythrobacter litoralis</name>
    <dbReference type="NCBI Taxonomy" id="3113904"/>
    <lineage>
        <taxon>Bacteria</taxon>
        <taxon>Pseudomonadati</taxon>
        <taxon>Pseudomonadota</taxon>
        <taxon>Alphaproteobacteria</taxon>
        <taxon>Sphingomonadales</taxon>
        <taxon>Erythrobacteraceae</taxon>
        <taxon>Altererythrobacter</taxon>
    </lineage>
</organism>
<dbReference type="EMBL" id="JAZDQV010000009">
    <property type="protein sequence ID" value="MEE1878043.1"/>
    <property type="molecule type" value="Genomic_DNA"/>
</dbReference>